<dbReference type="Proteomes" id="UP001597083">
    <property type="component" value="Unassembled WGS sequence"/>
</dbReference>
<dbReference type="EMBL" id="JBHTIR010000675">
    <property type="protein sequence ID" value="MFD0851663.1"/>
    <property type="molecule type" value="Genomic_DNA"/>
</dbReference>
<organism evidence="1 2">
    <name type="scientific">Actinomadura adrarensis</name>
    <dbReference type="NCBI Taxonomy" id="1819600"/>
    <lineage>
        <taxon>Bacteria</taxon>
        <taxon>Bacillati</taxon>
        <taxon>Actinomycetota</taxon>
        <taxon>Actinomycetes</taxon>
        <taxon>Streptosporangiales</taxon>
        <taxon>Thermomonosporaceae</taxon>
        <taxon>Actinomadura</taxon>
    </lineage>
</organism>
<name>A0ABW3CBI0_9ACTN</name>
<gene>
    <name evidence="1" type="ORF">ACFQ07_05505</name>
</gene>
<feature type="non-terminal residue" evidence="1">
    <location>
        <position position="81"/>
    </location>
</feature>
<comment type="caution">
    <text evidence="1">The sequence shown here is derived from an EMBL/GenBank/DDBJ whole genome shotgun (WGS) entry which is preliminary data.</text>
</comment>
<keyword evidence="2" id="KW-1185">Reference proteome</keyword>
<accession>A0ABW3CBI0</accession>
<evidence type="ECO:0000313" key="2">
    <source>
        <dbReference type="Proteomes" id="UP001597083"/>
    </source>
</evidence>
<protein>
    <submittedName>
        <fullName evidence="1">AraC family transcriptional regulator</fullName>
    </submittedName>
</protein>
<reference evidence="2" key="1">
    <citation type="journal article" date="2019" name="Int. J. Syst. Evol. Microbiol.">
        <title>The Global Catalogue of Microorganisms (GCM) 10K type strain sequencing project: providing services to taxonomists for standard genome sequencing and annotation.</title>
        <authorList>
            <consortium name="The Broad Institute Genomics Platform"/>
            <consortium name="The Broad Institute Genome Sequencing Center for Infectious Disease"/>
            <person name="Wu L."/>
            <person name="Ma J."/>
        </authorList>
    </citation>
    <scope>NUCLEOTIDE SEQUENCE [LARGE SCALE GENOMIC DNA]</scope>
    <source>
        <strain evidence="2">JCM 31696</strain>
    </source>
</reference>
<evidence type="ECO:0000313" key="1">
    <source>
        <dbReference type="EMBL" id="MFD0851663.1"/>
    </source>
</evidence>
<sequence length="81" mass="8654">MSAPTVAVVVTGEVLVQSWDLYELSIPCTVFGKAQADLADPWYDLRLCDDGAGTRDAVTTAAGFALRTRYGLDDLVDADTV</sequence>
<proteinExistence type="predicted"/>